<dbReference type="Pfam" id="PF00732">
    <property type="entry name" value="GMC_oxred_N"/>
    <property type="match status" value="1"/>
</dbReference>
<proteinExistence type="inferred from homology"/>
<evidence type="ECO:0000256" key="7">
    <source>
        <dbReference type="PIRSR" id="PIRSR000137-3"/>
    </source>
</evidence>
<sequence length="549" mass="59766">MAKHIHHNLEFLAAVIIFVLIPPLKAKSEQGKSPPYLKFAFNATEFPSEDYYDYVIIGGGTAGCPLAATLSTNFRVLVIERGGVPYGRPNLMSRDGFLASLTEVDNLDSPAQAFTSEEGVANARGRVLGGSSAINAGFYSRGDPEFFQNSGVSWDLSIVNQSFEWVERAIVFRPDLRNWQSAFRDGLLEAGVAPYNGFSLEHKIGTKIGGTTFDNYGRRHSAADLLNYAKASNIKVALHGTVERILVASASATSLSSKSAVGVVYRDQLGGFHHAMVREKGEVIVSAGAIGSPQLLLLSGIGPRPYLSSWGIPVVHHSPYVGQFLYDNPRNGISIVPPFPLEHSLIQVVGITNAGAYLEAASTVIPFAYPARSVFIRTPSPPLYLTVASLMEKISGPLSVGSLRLASIDIRANPVVRFNYFTNPVDLDRCIAGMRKIAGILSGRSMDYFKFTDMGGRRDFRFVGPALPVYSSDDILMADFCRHTVNTIWHYHGGCIVGKVVNHDFRVIGMDALRIVDGSTFNISPGTNPQATLMMLGRYLGLKIIKERL</sequence>
<dbReference type="Pfam" id="PF05199">
    <property type="entry name" value="GMC_oxred_C"/>
    <property type="match status" value="1"/>
</dbReference>
<dbReference type="GO" id="GO:0016614">
    <property type="term" value="F:oxidoreductase activity, acting on CH-OH group of donors"/>
    <property type="evidence" value="ECO:0007669"/>
    <property type="project" value="InterPro"/>
</dbReference>
<dbReference type="AlphaFoldDB" id="A0AAN8YVE5"/>
<organism evidence="12 13">
    <name type="scientific">Dillenia turbinata</name>
    <dbReference type="NCBI Taxonomy" id="194707"/>
    <lineage>
        <taxon>Eukaryota</taxon>
        <taxon>Viridiplantae</taxon>
        <taxon>Streptophyta</taxon>
        <taxon>Embryophyta</taxon>
        <taxon>Tracheophyta</taxon>
        <taxon>Spermatophyta</taxon>
        <taxon>Magnoliopsida</taxon>
        <taxon>eudicotyledons</taxon>
        <taxon>Gunneridae</taxon>
        <taxon>Pentapetalae</taxon>
        <taxon>Dilleniales</taxon>
        <taxon>Dilleniaceae</taxon>
        <taxon>Dillenia</taxon>
    </lineage>
</organism>
<feature type="signal peptide" evidence="9">
    <location>
        <begin position="1"/>
        <end position="26"/>
    </location>
</feature>
<name>A0AAN8YVE5_9MAGN</name>
<accession>A0AAN8YVE5</accession>
<protein>
    <submittedName>
        <fullName evidence="12">Glucose-methanol-choline oxidoreductase, N-terminal</fullName>
    </submittedName>
</protein>
<evidence type="ECO:0000256" key="6">
    <source>
        <dbReference type="PIRSR" id="PIRSR000137-2"/>
    </source>
</evidence>
<evidence type="ECO:0000256" key="9">
    <source>
        <dbReference type="SAM" id="SignalP"/>
    </source>
</evidence>
<feature type="binding site" evidence="6">
    <location>
        <begin position="80"/>
        <end position="81"/>
    </location>
    <ligand>
        <name>FAD</name>
        <dbReference type="ChEBI" id="CHEBI:57692"/>
    </ligand>
</feature>
<dbReference type="InterPro" id="IPR007867">
    <property type="entry name" value="GMC_OxRtase_C"/>
</dbReference>
<evidence type="ECO:0000256" key="8">
    <source>
        <dbReference type="RuleBase" id="RU003968"/>
    </source>
</evidence>
<dbReference type="Proteomes" id="UP001370490">
    <property type="component" value="Unassembled WGS sequence"/>
</dbReference>
<feature type="binding site" evidence="6">
    <location>
        <position position="242"/>
    </location>
    <ligand>
        <name>FAD</name>
        <dbReference type="ChEBI" id="CHEBI:57692"/>
    </ligand>
</feature>
<keyword evidence="13" id="KW-1185">Reference proteome</keyword>
<dbReference type="InterPro" id="IPR051871">
    <property type="entry name" value="GMC_Oxidoreductase-Related"/>
</dbReference>
<dbReference type="PANTHER" id="PTHR45968">
    <property type="entry name" value="OSJNBA0019K04.7 PROTEIN"/>
    <property type="match status" value="1"/>
</dbReference>
<keyword evidence="3 8" id="KW-0285">Flavoprotein</keyword>
<feature type="binding site" evidence="6">
    <location>
        <position position="518"/>
    </location>
    <ligand>
        <name>FAD</name>
        <dbReference type="ChEBI" id="CHEBI:57692"/>
    </ligand>
</feature>
<comment type="similarity">
    <text evidence="2 8">Belongs to the GMC oxidoreductase family.</text>
</comment>
<keyword evidence="7" id="KW-1015">Disulfide bond</keyword>
<dbReference type="SUPFAM" id="SSF54373">
    <property type="entry name" value="FAD-linked reductases, C-terminal domain"/>
    <property type="match status" value="1"/>
</dbReference>
<feature type="disulfide bond" evidence="7">
    <location>
        <begin position="430"/>
        <end position="481"/>
    </location>
</feature>
<evidence type="ECO:0000256" key="5">
    <source>
        <dbReference type="ARBA" id="ARBA00022827"/>
    </source>
</evidence>
<keyword evidence="5 6" id="KW-0274">FAD</keyword>
<evidence type="ECO:0000259" key="10">
    <source>
        <dbReference type="PROSITE" id="PS00623"/>
    </source>
</evidence>
<evidence type="ECO:0000256" key="3">
    <source>
        <dbReference type="ARBA" id="ARBA00022630"/>
    </source>
</evidence>
<dbReference type="PROSITE" id="PS00623">
    <property type="entry name" value="GMC_OXRED_1"/>
    <property type="match status" value="1"/>
</dbReference>
<dbReference type="InterPro" id="IPR000172">
    <property type="entry name" value="GMC_OxRdtase_N"/>
</dbReference>
<dbReference type="Gene3D" id="3.50.50.60">
    <property type="entry name" value="FAD/NAD(P)-binding domain"/>
    <property type="match status" value="1"/>
</dbReference>
<feature type="domain" description="Glucose-methanol-choline oxidoreductase N-terminal" evidence="10">
    <location>
        <begin position="125"/>
        <end position="148"/>
    </location>
</feature>
<feature type="binding site" evidence="6">
    <location>
        <begin position="489"/>
        <end position="490"/>
    </location>
    <ligand>
        <name>FAD</name>
        <dbReference type="ChEBI" id="CHEBI:57692"/>
    </ligand>
</feature>
<dbReference type="PROSITE" id="PS00624">
    <property type="entry name" value="GMC_OXRED_2"/>
    <property type="match status" value="1"/>
</dbReference>
<keyword evidence="4 9" id="KW-0732">Signal</keyword>
<feature type="chain" id="PRO_5043023369" evidence="9">
    <location>
        <begin position="27"/>
        <end position="549"/>
    </location>
</feature>
<feature type="domain" description="Glucose-methanol-choline oxidoreductase N-terminal" evidence="11">
    <location>
        <begin position="288"/>
        <end position="302"/>
    </location>
</feature>
<feature type="binding site" evidence="6">
    <location>
        <position position="127"/>
    </location>
    <ligand>
        <name>FAD</name>
        <dbReference type="ChEBI" id="CHEBI:57692"/>
    </ligand>
</feature>
<dbReference type="InterPro" id="IPR012132">
    <property type="entry name" value="GMC_OxRdtase"/>
</dbReference>
<dbReference type="Gene3D" id="3.30.410.40">
    <property type="match status" value="1"/>
</dbReference>
<dbReference type="GO" id="GO:0050660">
    <property type="term" value="F:flavin adenine dinucleotide binding"/>
    <property type="evidence" value="ECO:0007669"/>
    <property type="project" value="InterPro"/>
</dbReference>
<dbReference type="InterPro" id="IPR036188">
    <property type="entry name" value="FAD/NAD-bd_sf"/>
</dbReference>
<evidence type="ECO:0000256" key="4">
    <source>
        <dbReference type="ARBA" id="ARBA00022729"/>
    </source>
</evidence>
<dbReference type="PIRSF" id="PIRSF000137">
    <property type="entry name" value="Alcohol_oxidase"/>
    <property type="match status" value="1"/>
</dbReference>
<evidence type="ECO:0000256" key="2">
    <source>
        <dbReference type="ARBA" id="ARBA00010790"/>
    </source>
</evidence>
<comment type="cofactor">
    <cofactor evidence="1 6">
        <name>FAD</name>
        <dbReference type="ChEBI" id="CHEBI:57692"/>
    </cofactor>
</comment>
<gene>
    <name evidence="12" type="ORF">RJ641_023211</name>
</gene>
<dbReference type="EMBL" id="JBAMMX010000028">
    <property type="protein sequence ID" value="KAK6911118.1"/>
    <property type="molecule type" value="Genomic_DNA"/>
</dbReference>
<reference evidence="12 13" key="1">
    <citation type="submission" date="2023-12" db="EMBL/GenBank/DDBJ databases">
        <title>A high-quality genome assembly for Dillenia turbinata (Dilleniales).</title>
        <authorList>
            <person name="Chanderbali A."/>
        </authorList>
    </citation>
    <scope>NUCLEOTIDE SEQUENCE [LARGE SCALE GENOMIC DNA]</scope>
    <source>
        <strain evidence="12">LSX21</strain>
        <tissue evidence="12">Leaf</tissue>
    </source>
</reference>
<evidence type="ECO:0000259" key="11">
    <source>
        <dbReference type="PROSITE" id="PS00624"/>
    </source>
</evidence>
<evidence type="ECO:0000313" key="13">
    <source>
        <dbReference type="Proteomes" id="UP001370490"/>
    </source>
</evidence>
<dbReference type="PANTHER" id="PTHR45968:SF2">
    <property type="entry name" value="(R)-MANDELONITRILE LYASE-LIKE"/>
    <property type="match status" value="1"/>
</dbReference>
<evidence type="ECO:0000313" key="12">
    <source>
        <dbReference type="EMBL" id="KAK6911118.1"/>
    </source>
</evidence>
<evidence type="ECO:0000256" key="1">
    <source>
        <dbReference type="ARBA" id="ARBA00001974"/>
    </source>
</evidence>
<comment type="caution">
    <text evidence="12">The sequence shown here is derived from an EMBL/GenBank/DDBJ whole genome shotgun (WGS) entry which is preliminary data.</text>
</comment>
<dbReference type="SUPFAM" id="SSF51905">
    <property type="entry name" value="FAD/NAD(P)-binding domain"/>
    <property type="match status" value="1"/>
</dbReference>
<feature type="binding site" evidence="6">
    <location>
        <begin position="529"/>
        <end position="530"/>
    </location>
    <ligand>
        <name>FAD</name>
        <dbReference type="ChEBI" id="CHEBI:57692"/>
    </ligand>
</feature>